<dbReference type="AlphaFoldDB" id="A0A803MIP0"/>
<dbReference type="GeneID" id="110728430"/>
<protein>
    <submittedName>
        <fullName evidence="2">Uncharacterized protein</fullName>
    </submittedName>
</protein>
<feature type="region of interest" description="Disordered" evidence="1">
    <location>
        <begin position="145"/>
        <end position="164"/>
    </location>
</feature>
<organism evidence="2 3">
    <name type="scientific">Chenopodium quinoa</name>
    <name type="common">Quinoa</name>
    <dbReference type="NCBI Taxonomy" id="63459"/>
    <lineage>
        <taxon>Eukaryota</taxon>
        <taxon>Viridiplantae</taxon>
        <taxon>Streptophyta</taxon>
        <taxon>Embryophyta</taxon>
        <taxon>Tracheophyta</taxon>
        <taxon>Spermatophyta</taxon>
        <taxon>Magnoliopsida</taxon>
        <taxon>eudicotyledons</taxon>
        <taxon>Gunneridae</taxon>
        <taxon>Pentapetalae</taxon>
        <taxon>Caryophyllales</taxon>
        <taxon>Chenopodiaceae</taxon>
        <taxon>Chenopodioideae</taxon>
        <taxon>Atripliceae</taxon>
        <taxon>Chenopodium</taxon>
    </lineage>
</organism>
<dbReference type="EnsemblPlants" id="AUR62030136-RA">
    <property type="protein sequence ID" value="AUR62030136-RA:cds"/>
    <property type="gene ID" value="AUR62030136"/>
</dbReference>
<dbReference type="KEGG" id="cqi:110728430"/>
<feature type="compositionally biased region" description="Low complexity" evidence="1">
    <location>
        <begin position="12"/>
        <end position="22"/>
    </location>
</feature>
<dbReference type="Proteomes" id="UP000596660">
    <property type="component" value="Unplaced"/>
</dbReference>
<evidence type="ECO:0000313" key="2">
    <source>
        <dbReference type="EnsemblPlants" id="AUR62030136-RA:cds"/>
    </source>
</evidence>
<sequence>MDESWRKSMGVSASGTSTGGTALEPEDFNDVFGGPPRSVLARKMSADFSGNDWFYNEIFKPPSDFLDSQAIISGRKLPEFVIPDRRLSKNRQVKSMSRSKSTSSSVMSFDEMNELNNFRSAAVIGEEDVVLSTYTSKLRPLNVPSRWTSSSKPKTNHKKQDLPAYGCPKSSLDNKFIANECNDYMIQYHQSIPSPNTKNFEHSFKVNVNGEYDMQLSPNSPVVPPHQGRTTNYDYEECLSYQQPSYVGSEVNNQMVEGSNSEEINIAEAIAWAKEKFHG</sequence>
<gene>
    <name evidence="2" type="primary">LOC110728430</name>
</gene>
<dbReference type="RefSeq" id="XP_021763772.1">
    <property type="nucleotide sequence ID" value="XM_021908080.1"/>
</dbReference>
<accession>A0A803MIP0</accession>
<feature type="region of interest" description="Disordered" evidence="1">
    <location>
        <begin position="1"/>
        <end position="30"/>
    </location>
</feature>
<dbReference type="Gramene" id="AUR62030136-RA">
    <property type="protein sequence ID" value="AUR62030136-RA:cds"/>
    <property type="gene ID" value="AUR62030136"/>
</dbReference>
<keyword evidence="3" id="KW-1185">Reference proteome</keyword>
<dbReference type="OrthoDB" id="1717591at2759"/>
<name>A0A803MIP0_CHEQI</name>
<proteinExistence type="predicted"/>
<reference evidence="2" key="2">
    <citation type="submission" date="2021-03" db="UniProtKB">
        <authorList>
            <consortium name="EnsemblPlants"/>
        </authorList>
    </citation>
    <scope>IDENTIFICATION</scope>
</reference>
<evidence type="ECO:0000313" key="3">
    <source>
        <dbReference type="Proteomes" id="UP000596660"/>
    </source>
</evidence>
<reference evidence="2" key="1">
    <citation type="journal article" date="2017" name="Nature">
        <title>The genome of Chenopodium quinoa.</title>
        <authorList>
            <person name="Jarvis D.E."/>
            <person name="Ho Y.S."/>
            <person name="Lightfoot D.J."/>
            <person name="Schmoeckel S.M."/>
            <person name="Li B."/>
            <person name="Borm T.J.A."/>
            <person name="Ohyanagi H."/>
            <person name="Mineta K."/>
            <person name="Michell C.T."/>
            <person name="Saber N."/>
            <person name="Kharbatia N.M."/>
            <person name="Rupper R.R."/>
            <person name="Sharp A.R."/>
            <person name="Dally N."/>
            <person name="Boughton B.A."/>
            <person name="Woo Y.H."/>
            <person name="Gao G."/>
            <person name="Schijlen E.G.W.M."/>
            <person name="Guo X."/>
            <person name="Momin A.A."/>
            <person name="Negrao S."/>
            <person name="Al-Babili S."/>
            <person name="Gehring C."/>
            <person name="Roessner U."/>
            <person name="Jung C."/>
            <person name="Murphy K."/>
            <person name="Arold S.T."/>
            <person name="Gojobori T."/>
            <person name="van der Linden C.G."/>
            <person name="van Loo E.N."/>
            <person name="Jellen E.N."/>
            <person name="Maughan P.J."/>
            <person name="Tester M."/>
        </authorList>
    </citation>
    <scope>NUCLEOTIDE SEQUENCE [LARGE SCALE GENOMIC DNA]</scope>
    <source>
        <strain evidence="2">cv. PI 614886</strain>
    </source>
</reference>
<evidence type="ECO:0000256" key="1">
    <source>
        <dbReference type="SAM" id="MobiDB-lite"/>
    </source>
</evidence>